<dbReference type="EMBL" id="VLTN01000021">
    <property type="protein sequence ID" value="KAA0152326.1"/>
    <property type="molecule type" value="Genomic_DNA"/>
</dbReference>
<evidence type="ECO:0000256" key="3">
    <source>
        <dbReference type="PIRSR" id="PIRSR000103-1"/>
    </source>
</evidence>
<evidence type="ECO:0000259" key="5">
    <source>
        <dbReference type="Pfam" id="PF14833"/>
    </source>
</evidence>
<dbReference type="InterPro" id="IPR006115">
    <property type="entry name" value="6PGDH_NADP-bd"/>
</dbReference>
<protein>
    <recommendedName>
        <fullName evidence="14">6-phosphogluconate dehydrogenase NADP-binding domain-containing protein</fullName>
    </recommendedName>
</protein>
<reference evidence="10 11" key="1">
    <citation type="submission" date="2019-07" db="EMBL/GenBank/DDBJ databases">
        <title>Genomes of Cafeteria roenbergensis.</title>
        <authorList>
            <person name="Fischer M.G."/>
            <person name="Hackl T."/>
            <person name="Roman M."/>
        </authorList>
    </citation>
    <scope>NUCLEOTIDE SEQUENCE [LARGE SCALE GENOMIC DNA]</scope>
    <source>
        <strain evidence="6 11">BVI</strain>
        <strain evidence="7 13">Cflag</strain>
        <strain evidence="9 10">E4-10P</strain>
        <strain evidence="8 12">RCC970-E3</strain>
    </source>
</reference>
<proteinExistence type="predicted"/>
<dbReference type="PIRSF" id="PIRSF000103">
    <property type="entry name" value="HIBADH"/>
    <property type="match status" value="1"/>
</dbReference>
<evidence type="ECO:0000313" key="10">
    <source>
        <dbReference type="Proteomes" id="UP000322899"/>
    </source>
</evidence>
<dbReference type="Proteomes" id="UP000322899">
    <property type="component" value="Unassembled WGS sequence"/>
</dbReference>
<dbReference type="InterPro" id="IPR008927">
    <property type="entry name" value="6-PGluconate_DH-like_C_sf"/>
</dbReference>
<dbReference type="AlphaFoldDB" id="A0A5A8DV70"/>
<dbReference type="Proteomes" id="UP000325113">
    <property type="component" value="Unassembled WGS sequence"/>
</dbReference>
<evidence type="ECO:0008006" key="14">
    <source>
        <dbReference type="Google" id="ProtNLM"/>
    </source>
</evidence>
<dbReference type="Pfam" id="PF14833">
    <property type="entry name" value="NAD_binding_11"/>
    <property type="match status" value="1"/>
</dbReference>
<dbReference type="GO" id="GO:0016491">
    <property type="term" value="F:oxidoreductase activity"/>
    <property type="evidence" value="ECO:0007669"/>
    <property type="project" value="UniProtKB-KW"/>
</dbReference>
<evidence type="ECO:0000256" key="1">
    <source>
        <dbReference type="ARBA" id="ARBA00023002"/>
    </source>
</evidence>
<evidence type="ECO:0000256" key="2">
    <source>
        <dbReference type="ARBA" id="ARBA00023027"/>
    </source>
</evidence>
<evidence type="ECO:0000313" key="8">
    <source>
        <dbReference type="EMBL" id="KAA0171687.1"/>
    </source>
</evidence>
<dbReference type="EMBL" id="VLTO01000006">
    <property type="protein sequence ID" value="KAA0176880.1"/>
    <property type="molecule type" value="Genomic_DNA"/>
</dbReference>
<feature type="active site" evidence="3">
    <location>
        <position position="210"/>
    </location>
</feature>
<dbReference type="EMBL" id="VLTM01000004">
    <property type="protein sequence ID" value="KAA0167770.1"/>
    <property type="molecule type" value="Genomic_DNA"/>
</dbReference>
<organism evidence="7 13">
    <name type="scientific">Cafeteria roenbergensis</name>
    <name type="common">Marine flagellate</name>
    <dbReference type="NCBI Taxonomy" id="33653"/>
    <lineage>
        <taxon>Eukaryota</taxon>
        <taxon>Sar</taxon>
        <taxon>Stramenopiles</taxon>
        <taxon>Bigyra</taxon>
        <taxon>Opalozoa</taxon>
        <taxon>Bicosoecida</taxon>
        <taxon>Cafeteriaceae</taxon>
        <taxon>Cafeteria</taxon>
    </lineage>
</organism>
<accession>A0A5A8DV70</accession>
<dbReference type="PANTHER" id="PTHR43060:SF15">
    <property type="entry name" value="3-HYDROXYISOBUTYRATE DEHYDROGENASE-LIKE 1, MITOCHONDRIAL-RELATED"/>
    <property type="match status" value="1"/>
</dbReference>
<gene>
    <name evidence="9" type="ORF">FNF27_01702</name>
    <name evidence="8" type="ORF">FNF28_00620</name>
    <name evidence="6" type="ORF">FNF29_03892</name>
    <name evidence="7" type="ORF">FNF31_00705</name>
</gene>
<name>A0A5A8DV70_CAFRO</name>
<dbReference type="Proteomes" id="UP000324907">
    <property type="component" value="Unassembled WGS sequence"/>
</dbReference>
<feature type="domain" description="6-phosphogluconate dehydrogenase NADP-binding" evidence="4">
    <location>
        <begin position="38"/>
        <end position="201"/>
    </location>
</feature>
<feature type="domain" description="3-hydroxyisobutyrate dehydrogenase-like NAD-binding" evidence="5">
    <location>
        <begin position="204"/>
        <end position="323"/>
    </location>
</feature>
<comment type="caution">
    <text evidence="7">The sequence shown here is derived from an EMBL/GenBank/DDBJ whole genome shotgun (WGS) entry which is preliminary data.</text>
</comment>
<dbReference type="Gene3D" id="3.40.50.720">
    <property type="entry name" value="NAD(P)-binding Rossmann-like Domain"/>
    <property type="match status" value="1"/>
</dbReference>
<evidence type="ECO:0000313" key="7">
    <source>
        <dbReference type="EMBL" id="KAA0167770.1"/>
    </source>
</evidence>
<dbReference type="GO" id="GO:0050661">
    <property type="term" value="F:NADP binding"/>
    <property type="evidence" value="ECO:0007669"/>
    <property type="project" value="InterPro"/>
</dbReference>
<evidence type="ECO:0000313" key="13">
    <source>
        <dbReference type="Proteomes" id="UP000325113"/>
    </source>
</evidence>
<dbReference type="SUPFAM" id="SSF48179">
    <property type="entry name" value="6-phosphogluconate dehydrogenase C-terminal domain-like"/>
    <property type="match status" value="1"/>
</dbReference>
<dbReference type="GO" id="GO:0051287">
    <property type="term" value="F:NAD binding"/>
    <property type="evidence" value="ECO:0007669"/>
    <property type="project" value="InterPro"/>
</dbReference>
<dbReference type="OrthoDB" id="435038at2759"/>
<dbReference type="OMA" id="QFYADVQ"/>
<sequence>MLSRTPAVSRAACRLSRTGLGAGAVRGFSASAAALKERIGWIGTGVMGSPMCQHLMDAGYSATVYNRTASKCDGLAAAGARVASSPREVAENSDVVFSIVGTPADVESVILGADGVFDPSGGGLAAGGVLVEMTTSSPSLAREIAEVAAARGCSSLDAPVSGGDVGARNGTLAVMVGGEEDALARVAPLLGAMSSKVTLMGPAGAGQMTKAVNQTVIANNMMGMAEGLVLATRAGLNPFDVVDAIGGGAAASFSLTQLGPRAAKGDLDPGFFVEHFVKDLGIALGEAERLGLQLRGMQVASELYAEMMKNGQGKRGTQALVQAVEALARKEGPSVVGFPPRS</sequence>
<evidence type="ECO:0000313" key="12">
    <source>
        <dbReference type="Proteomes" id="UP000324907"/>
    </source>
</evidence>
<dbReference type="InterPro" id="IPR036291">
    <property type="entry name" value="NAD(P)-bd_dom_sf"/>
</dbReference>
<dbReference type="PANTHER" id="PTHR43060">
    <property type="entry name" value="3-HYDROXYISOBUTYRATE DEHYDROGENASE-LIKE 1, MITOCHONDRIAL-RELATED"/>
    <property type="match status" value="1"/>
</dbReference>
<dbReference type="InterPro" id="IPR029154">
    <property type="entry name" value="HIBADH-like_NADP-bd"/>
</dbReference>
<evidence type="ECO:0000259" key="4">
    <source>
        <dbReference type="Pfam" id="PF03446"/>
    </source>
</evidence>
<dbReference type="Proteomes" id="UP000323011">
    <property type="component" value="Unassembled WGS sequence"/>
</dbReference>
<evidence type="ECO:0000313" key="11">
    <source>
        <dbReference type="Proteomes" id="UP000323011"/>
    </source>
</evidence>
<evidence type="ECO:0000313" key="6">
    <source>
        <dbReference type="EMBL" id="KAA0152326.1"/>
    </source>
</evidence>
<evidence type="ECO:0000313" key="9">
    <source>
        <dbReference type="EMBL" id="KAA0176880.1"/>
    </source>
</evidence>
<keyword evidence="2" id="KW-0520">NAD</keyword>
<dbReference type="SUPFAM" id="SSF51735">
    <property type="entry name" value="NAD(P)-binding Rossmann-fold domains"/>
    <property type="match status" value="1"/>
</dbReference>
<dbReference type="Gene3D" id="1.10.1040.10">
    <property type="entry name" value="N-(1-d-carboxylethyl)-l-norvaline Dehydrogenase, domain 2"/>
    <property type="match status" value="1"/>
</dbReference>
<dbReference type="Pfam" id="PF03446">
    <property type="entry name" value="NAD_binding_2"/>
    <property type="match status" value="1"/>
</dbReference>
<keyword evidence="11" id="KW-1185">Reference proteome</keyword>
<dbReference type="EMBL" id="VLTL01000005">
    <property type="protein sequence ID" value="KAA0171687.1"/>
    <property type="molecule type" value="Genomic_DNA"/>
</dbReference>
<dbReference type="InterPro" id="IPR013328">
    <property type="entry name" value="6PGD_dom2"/>
</dbReference>
<dbReference type="InterPro" id="IPR015815">
    <property type="entry name" value="HIBADH-related"/>
</dbReference>
<keyword evidence="1" id="KW-0560">Oxidoreductase</keyword>